<dbReference type="EMBL" id="JAANOW010000001">
    <property type="protein sequence ID" value="NIH95320.1"/>
    <property type="molecule type" value="Genomic_DNA"/>
</dbReference>
<evidence type="ECO:0000313" key="4">
    <source>
        <dbReference type="Proteomes" id="UP000547444"/>
    </source>
</evidence>
<comment type="caution">
    <text evidence="3">The sequence shown here is derived from an EMBL/GenBank/DDBJ whole genome shotgun (WGS) entry which is preliminary data.</text>
</comment>
<protein>
    <recommendedName>
        <fullName evidence="2">Predicted hydrolase N-terminal domain-containing protein</fullName>
    </recommendedName>
</protein>
<organism evidence="3 4">
    <name type="scientific">Mycolicibacterium fluoranthenivorans</name>
    <dbReference type="NCBI Taxonomy" id="258505"/>
    <lineage>
        <taxon>Bacteria</taxon>
        <taxon>Bacillati</taxon>
        <taxon>Actinomycetota</taxon>
        <taxon>Actinomycetes</taxon>
        <taxon>Mycobacteriales</taxon>
        <taxon>Mycobacteriaceae</taxon>
        <taxon>Mycolicibacterium</taxon>
    </lineage>
</organism>
<dbReference type="Pfam" id="PF22905">
    <property type="entry name" value="Hydro_N_hd"/>
    <property type="match status" value="1"/>
</dbReference>
<dbReference type="InterPro" id="IPR054469">
    <property type="entry name" value="Pred_hydrolase_N"/>
</dbReference>
<feature type="domain" description="Predicted hydrolase N-terminal" evidence="2">
    <location>
        <begin position="3"/>
        <end position="189"/>
    </location>
</feature>
<gene>
    <name evidence="3" type="ORF">FHU31_002276</name>
</gene>
<evidence type="ECO:0000259" key="2">
    <source>
        <dbReference type="Pfam" id="PF22905"/>
    </source>
</evidence>
<dbReference type="AlphaFoldDB" id="A0A7X5ZCS9"/>
<feature type="region of interest" description="Disordered" evidence="1">
    <location>
        <begin position="194"/>
        <end position="215"/>
    </location>
</feature>
<name>A0A7X5ZCS9_9MYCO</name>
<dbReference type="Proteomes" id="UP000547444">
    <property type="component" value="Unassembled WGS sequence"/>
</dbReference>
<proteinExistence type="predicted"/>
<reference evidence="3 4" key="1">
    <citation type="submission" date="2020-03" db="EMBL/GenBank/DDBJ databases">
        <title>Sequencing the genomes of 1000 actinobacteria strains.</title>
        <authorList>
            <person name="Klenk H.-P."/>
        </authorList>
    </citation>
    <scope>NUCLEOTIDE SEQUENCE [LARGE SCALE GENOMIC DNA]</scope>
    <source>
        <strain evidence="3 4">DSM 44556</strain>
    </source>
</reference>
<keyword evidence="4" id="KW-1185">Reference proteome</keyword>
<dbReference type="RefSeq" id="WP_167158319.1">
    <property type="nucleotide sequence ID" value="NZ_JAANOW010000001.1"/>
</dbReference>
<evidence type="ECO:0000313" key="3">
    <source>
        <dbReference type="EMBL" id="NIH95320.1"/>
    </source>
</evidence>
<sequence>MGEFRHFTRAELAGEAGIDPWQIEQGLKAGDPAKIDAIADGVHRAGVAAGEVDGDFEDARRQFRDAWVSDGARSPIDESAVVQRILASVGAHRDQLRTIGVKYEQVAAALAKAQRAADSEIGVLEQQLRAVDAQMDAIDRLAATDPTAAKNTMKGARALAVHFVLNAGAEVLEDREAYSAVLSEASTVLKANGAPQIPEMPAPVTPQQSEDDKRRQNEIEAFQKVFGRAPVSQSDWTTAAALDPHSYEAKNQGVPPNIVVGRIQPVPGQGVVRTNLFIPGEKAWTPVGDNLGDNRGFDPSAGPEESRVAIYTDYDNGIVVARQNPSVMQTSDGAQVQTGHPDVRVSQNPNGSVLVQYRAADPFSPGGEEIAKSTPWNVNGEYVIKPTPNGPIVGGTVSDFPAVEIYHDDRGRVTDLGHVMPQNTSVFGPLAGLPFSQTIGPGLMGEFPDTVIPGLSTGPAPVTLPGGAPHVPSAMQIPVPTVMPYPSVTLGPVESAPSVPVGK</sequence>
<evidence type="ECO:0000256" key="1">
    <source>
        <dbReference type="SAM" id="MobiDB-lite"/>
    </source>
</evidence>
<accession>A0A7X5ZCS9</accession>